<dbReference type="EMBL" id="CP035758">
    <property type="protein sequence ID" value="QBD79984.1"/>
    <property type="molecule type" value="Genomic_DNA"/>
</dbReference>
<dbReference type="KEGG" id="kbs:EPA93_29985"/>
<keyword evidence="1" id="KW-0472">Membrane</keyword>
<feature type="transmembrane region" description="Helical" evidence="1">
    <location>
        <begin position="60"/>
        <end position="80"/>
    </location>
</feature>
<gene>
    <name evidence="2" type="ORF">EPA93_29985</name>
</gene>
<protein>
    <submittedName>
        <fullName evidence="2">Uncharacterized protein</fullName>
    </submittedName>
</protein>
<feature type="transmembrane region" description="Helical" evidence="1">
    <location>
        <begin position="101"/>
        <end position="124"/>
    </location>
</feature>
<proteinExistence type="predicted"/>
<organism evidence="2 3">
    <name type="scientific">Ktedonosporobacter rubrisoli</name>
    <dbReference type="NCBI Taxonomy" id="2509675"/>
    <lineage>
        <taxon>Bacteria</taxon>
        <taxon>Bacillati</taxon>
        <taxon>Chloroflexota</taxon>
        <taxon>Ktedonobacteria</taxon>
        <taxon>Ktedonobacterales</taxon>
        <taxon>Ktedonosporobacteraceae</taxon>
        <taxon>Ktedonosporobacter</taxon>
    </lineage>
</organism>
<dbReference type="RefSeq" id="WP_129891050.1">
    <property type="nucleotide sequence ID" value="NZ_CP035758.1"/>
</dbReference>
<name>A0A4P6JWM6_KTERU</name>
<evidence type="ECO:0000313" key="3">
    <source>
        <dbReference type="Proteomes" id="UP000290365"/>
    </source>
</evidence>
<reference evidence="2 3" key="1">
    <citation type="submission" date="2019-01" db="EMBL/GenBank/DDBJ databases">
        <title>Ktedonosporobacter rubrisoli SCAWS-G2.</title>
        <authorList>
            <person name="Huang Y."/>
            <person name="Yan B."/>
        </authorList>
    </citation>
    <scope>NUCLEOTIDE SEQUENCE [LARGE SCALE GENOMIC DNA]</scope>
    <source>
        <strain evidence="2 3">SCAWS-G2</strain>
    </source>
</reference>
<keyword evidence="3" id="KW-1185">Reference proteome</keyword>
<evidence type="ECO:0000313" key="2">
    <source>
        <dbReference type="EMBL" id="QBD79984.1"/>
    </source>
</evidence>
<dbReference type="Proteomes" id="UP000290365">
    <property type="component" value="Chromosome"/>
</dbReference>
<sequence>MGCDPQQAEEALRRIERVQQGAARHSENNGVLQLVWGAAIIVAMAGFDIFPRFAGSQNRALGPLLAGLFVAVVALGTAIWTGVYSRRLPVQPWKSTRKQIFLLWGLYHILVICGGTFLGLFLFGKQEAFLPVWFTCVGLLSGLPLLIVGLFAWRRAQIQKG</sequence>
<accession>A0A4P6JWM6</accession>
<feature type="transmembrane region" description="Helical" evidence="1">
    <location>
        <begin position="130"/>
        <end position="153"/>
    </location>
</feature>
<evidence type="ECO:0000256" key="1">
    <source>
        <dbReference type="SAM" id="Phobius"/>
    </source>
</evidence>
<keyword evidence="1" id="KW-1133">Transmembrane helix</keyword>
<feature type="transmembrane region" description="Helical" evidence="1">
    <location>
        <begin position="34"/>
        <end position="54"/>
    </location>
</feature>
<keyword evidence="1" id="KW-0812">Transmembrane</keyword>
<dbReference type="AlphaFoldDB" id="A0A4P6JWM6"/>